<feature type="compositionally biased region" description="Basic residues" evidence="1">
    <location>
        <begin position="94"/>
        <end position="103"/>
    </location>
</feature>
<keyword evidence="3" id="KW-1185">Reference proteome</keyword>
<dbReference type="Proteomes" id="UP000298416">
    <property type="component" value="Unassembled WGS sequence"/>
</dbReference>
<dbReference type="EMBL" id="PNBA02000005">
    <property type="protein sequence ID" value="KAG6424470.1"/>
    <property type="molecule type" value="Genomic_DNA"/>
</dbReference>
<dbReference type="AlphaFoldDB" id="A0A8X8Y1G1"/>
<feature type="compositionally biased region" description="Polar residues" evidence="1">
    <location>
        <begin position="147"/>
        <end position="161"/>
    </location>
</feature>
<organism evidence="2">
    <name type="scientific">Salvia splendens</name>
    <name type="common">Scarlet sage</name>
    <dbReference type="NCBI Taxonomy" id="180675"/>
    <lineage>
        <taxon>Eukaryota</taxon>
        <taxon>Viridiplantae</taxon>
        <taxon>Streptophyta</taxon>
        <taxon>Embryophyta</taxon>
        <taxon>Tracheophyta</taxon>
        <taxon>Spermatophyta</taxon>
        <taxon>Magnoliopsida</taxon>
        <taxon>eudicotyledons</taxon>
        <taxon>Gunneridae</taxon>
        <taxon>Pentapetalae</taxon>
        <taxon>asterids</taxon>
        <taxon>lamiids</taxon>
        <taxon>Lamiales</taxon>
        <taxon>Lamiaceae</taxon>
        <taxon>Nepetoideae</taxon>
        <taxon>Mentheae</taxon>
        <taxon>Salviinae</taxon>
        <taxon>Salvia</taxon>
        <taxon>Salvia subgen. Calosphace</taxon>
        <taxon>core Calosphace</taxon>
    </lineage>
</organism>
<accession>A0A8X8Y1G1</accession>
<evidence type="ECO:0000313" key="3">
    <source>
        <dbReference type="Proteomes" id="UP000298416"/>
    </source>
</evidence>
<feature type="region of interest" description="Disordered" evidence="1">
    <location>
        <begin position="83"/>
        <end position="217"/>
    </location>
</feature>
<evidence type="ECO:0000313" key="2">
    <source>
        <dbReference type="EMBL" id="KAG6424470.1"/>
    </source>
</evidence>
<sequence length="217" mass="23509">MLDAALHAESDKQNAELRVELEKKYAELLDYDAHLLLQIDSHFYCKSTLKRCFSAKIDDSTTSSSKWLILENLRRKILAQLRSGRTSGEAQQYTRKHQTKSKTVKQATHKLDADPGNKIPDPEGKTSAAPKKNASSAPQVPTEIPATKSTTSSAPKKNASNAHEIPHSEGKTSAAPKKNASSAPQVPTEIPATKSTTSSAPKKNASNAPEIPHSEGF</sequence>
<feature type="compositionally biased region" description="Basic and acidic residues" evidence="1">
    <location>
        <begin position="109"/>
        <end position="124"/>
    </location>
</feature>
<reference evidence="2" key="1">
    <citation type="submission" date="2018-01" db="EMBL/GenBank/DDBJ databases">
        <authorList>
            <person name="Mao J.F."/>
        </authorList>
    </citation>
    <scope>NUCLEOTIDE SEQUENCE</scope>
    <source>
        <strain evidence="2">Huo1</strain>
        <tissue evidence="2">Leaf</tissue>
    </source>
</reference>
<reference evidence="2" key="2">
    <citation type="submission" date="2020-08" db="EMBL/GenBank/DDBJ databases">
        <title>Plant Genome Project.</title>
        <authorList>
            <person name="Zhang R.-G."/>
        </authorList>
    </citation>
    <scope>NUCLEOTIDE SEQUENCE</scope>
    <source>
        <strain evidence="2">Huo1</strain>
        <tissue evidence="2">Leaf</tissue>
    </source>
</reference>
<name>A0A8X8Y1G1_SALSN</name>
<feature type="compositionally biased region" description="Polar residues" evidence="1">
    <location>
        <begin position="193"/>
        <end position="207"/>
    </location>
</feature>
<proteinExistence type="predicted"/>
<feature type="compositionally biased region" description="Low complexity" evidence="1">
    <location>
        <begin position="127"/>
        <end position="138"/>
    </location>
</feature>
<comment type="caution">
    <text evidence="2">The sequence shown here is derived from an EMBL/GenBank/DDBJ whole genome shotgun (WGS) entry which is preliminary data.</text>
</comment>
<feature type="compositionally biased region" description="Polar residues" evidence="1">
    <location>
        <begin position="83"/>
        <end position="93"/>
    </location>
</feature>
<gene>
    <name evidence="2" type="ORF">SASPL_114888</name>
</gene>
<evidence type="ECO:0000256" key="1">
    <source>
        <dbReference type="SAM" id="MobiDB-lite"/>
    </source>
</evidence>
<protein>
    <submittedName>
        <fullName evidence="2">Uncharacterized protein</fullName>
    </submittedName>
</protein>
<feature type="compositionally biased region" description="Low complexity" evidence="1">
    <location>
        <begin position="173"/>
        <end position="184"/>
    </location>
</feature>